<evidence type="ECO:0000313" key="4">
    <source>
        <dbReference type="EMBL" id="ONH82330.1"/>
    </source>
</evidence>
<accession>A0A1S8D424</accession>
<evidence type="ECO:0000313" key="7">
    <source>
        <dbReference type="Proteomes" id="UP000254919"/>
    </source>
</evidence>
<sequence length="146" mass="15911">MSAALRVTDIMATEVEFVAPDAPVREAAELMGEIEVGALPVGSPERLEGIVTDRDILYRLVARGLDPNRIQVREVMSRPAVTCREGDTLHAAMDLMAAHHLRRLPVTNEAGQVAGWLTLADLSRHLLVEDAPLQEALRRLTEGGEA</sequence>
<dbReference type="Gene3D" id="3.10.580.10">
    <property type="entry name" value="CBS-domain"/>
    <property type="match status" value="1"/>
</dbReference>
<dbReference type="GeneID" id="99632802"/>
<dbReference type="Proteomes" id="UP000054844">
    <property type="component" value="Unassembled WGS sequence"/>
</dbReference>
<dbReference type="SUPFAM" id="SSF54631">
    <property type="entry name" value="CBS-domain pair"/>
    <property type="match status" value="1"/>
</dbReference>
<keyword evidence="6" id="KW-1185">Reference proteome</keyword>
<dbReference type="EMBL" id="UGVN01000001">
    <property type="protein sequence ID" value="SUE40197.1"/>
    <property type="molecule type" value="Genomic_DNA"/>
</dbReference>
<dbReference type="InterPro" id="IPR051257">
    <property type="entry name" value="Diverse_CBS-Domain"/>
</dbReference>
<evidence type="ECO:0000259" key="3">
    <source>
        <dbReference type="PROSITE" id="PS51371"/>
    </source>
</evidence>
<dbReference type="PANTHER" id="PTHR43080">
    <property type="entry name" value="CBS DOMAIN-CONTAINING PROTEIN CBSX3, MITOCHONDRIAL"/>
    <property type="match status" value="1"/>
</dbReference>
<evidence type="ECO:0000256" key="2">
    <source>
        <dbReference type="PROSITE-ProRule" id="PRU00703"/>
    </source>
</evidence>
<dbReference type="SMART" id="SM00116">
    <property type="entry name" value="CBS"/>
    <property type="match status" value="2"/>
</dbReference>
<dbReference type="Proteomes" id="UP000254919">
    <property type="component" value="Unassembled WGS sequence"/>
</dbReference>
<feature type="domain" description="CBS" evidence="3">
    <location>
        <begin position="11"/>
        <end position="67"/>
    </location>
</feature>
<dbReference type="InterPro" id="IPR000644">
    <property type="entry name" value="CBS_dom"/>
</dbReference>
<organism evidence="4 6">
    <name type="scientific">Roseomonas mucosa</name>
    <dbReference type="NCBI Taxonomy" id="207340"/>
    <lineage>
        <taxon>Bacteria</taxon>
        <taxon>Pseudomonadati</taxon>
        <taxon>Pseudomonadota</taxon>
        <taxon>Alphaproteobacteria</taxon>
        <taxon>Acetobacterales</taxon>
        <taxon>Roseomonadaceae</taxon>
        <taxon>Roseomonas</taxon>
    </lineage>
</organism>
<dbReference type="AlphaFoldDB" id="A0A1S8D424"/>
<feature type="domain" description="CBS" evidence="3">
    <location>
        <begin position="76"/>
        <end position="133"/>
    </location>
</feature>
<protein>
    <submittedName>
        <fullName evidence="4">CBS domain-containing protein</fullName>
    </submittedName>
    <submittedName>
        <fullName evidence="5">Hypoxic response protein 1</fullName>
    </submittedName>
</protein>
<evidence type="ECO:0000313" key="6">
    <source>
        <dbReference type="Proteomes" id="UP000054844"/>
    </source>
</evidence>
<keyword evidence="1 2" id="KW-0129">CBS domain</keyword>
<dbReference type="InterPro" id="IPR046342">
    <property type="entry name" value="CBS_dom_sf"/>
</dbReference>
<dbReference type="EMBL" id="LLWF02000059">
    <property type="protein sequence ID" value="ONH82330.1"/>
    <property type="molecule type" value="Genomic_DNA"/>
</dbReference>
<dbReference type="Pfam" id="PF00571">
    <property type="entry name" value="CBS"/>
    <property type="match status" value="2"/>
</dbReference>
<reference evidence="5 7" key="2">
    <citation type="submission" date="2018-06" db="EMBL/GenBank/DDBJ databases">
        <authorList>
            <consortium name="Pathogen Informatics"/>
            <person name="Doyle S."/>
        </authorList>
    </citation>
    <scope>NUCLEOTIDE SEQUENCE [LARGE SCALE GENOMIC DNA]</scope>
    <source>
        <strain evidence="5 7">NCTC13291</strain>
    </source>
</reference>
<evidence type="ECO:0000313" key="5">
    <source>
        <dbReference type="EMBL" id="SUE40197.1"/>
    </source>
</evidence>
<dbReference type="CDD" id="cd04622">
    <property type="entry name" value="CBS_pair_HRP1_like"/>
    <property type="match status" value="1"/>
</dbReference>
<proteinExistence type="predicted"/>
<dbReference type="PANTHER" id="PTHR43080:SF2">
    <property type="entry name" value="CBS DOMAIN-CONTAINING PROTEIN"/>
    <property type="match status" value="1"/>
</dbReference>
<name>A0A1S8D424_9PROT</name>
<evidence type="ECO:0000256" key="1">
    <source>
        <dbReference type="ARBA" id="ARBA00023122"/>
    </source>
</evidence>
<dbReference type="PROSITE" id="PS51371">
    <property type="entry name" value="CBS"/>
    <property type="match status" value="2"/>
</dbReference>
<gene>
    <name evidence="4" type="ORF">APZ41_015140</name>
    <name evidence="5" type="ORF">NCTC13291_01754</name>
</gene>
<dbReference type="RefSeq" id="WP_019461879.1">
    <property type="nucleotide sequence ID" value="NZ_AP031462.1"/>
</dbReference>
<dbReference type="STRING" id="207340.APZ41_015140"/>
<reference evidence="4 6" key="1">
    <citation type="submission" date="2016-12" db="EMBL/GenBank/DDBJ databases">
        <title>Draft genome sequence of Roseomonas mucosa strain AU37, isolated from a peripheral intravenous catheter.</title>
        <authorList>
            <person name="Choudhury M.A."/>
            <person name="Sidjabat H.E."/>
            <person name="Wailan A.M."/>
            <person name="Zhang L."/>
            <person name="Marsh N.M."/>
            <person name="Rickard C.M."/>
            <person name="Davies M."/>
            <person name="Mcmillan D.J."/>
        </authorList>
    </citation>
    <scope>NUCLEOTIDE SEQUENCE [LARGE SCALE GENOMIC DNA]</scope>
    <source>
        <strain evidence="4 6">SAVE376</strain>
    </source>
</reference>